<gene>
    <name evidence="2" type="ORF">FIBSPDRAFT_984149</name>
</gene>
<dbReference type="AlphaFoldDB" id="A0A166BS34"/>
<evidence type="ECO:0000259" key="1">
    <source>
        <dbReference type="Pfam" id="PF01926"/>
    </source>
</evidence>
<protein>
    <submittedName>
        <fullName evidence="2">P-loop containing nucleoside triphosphate hydrolase protein</fullName>
    </submittedName>
</protein>
<dbReference type="InterPro" id="IPR027417">
    <property type="entry name" value="P-loop_NTPase"/>
</dbReference>
<evidence type="ECO:0000313" key="3">
    <source>
        <dbReference type="Proteomes" id="UP000076532"/>
    </source>
</evidence>
<dbReference type="EMBL" id="KV417640">
    <property type="protein sequence ID" value="KZP12921.1"/>
    <property type="molecule type" value="Genomic_DNA"/>
</dbReference>
<evidence type="ECO:0000313" key="2">
    <source>
        <dbReference type="EMBL" id="KZP12921.1"/>
    </source>
</evidence>
<sequence length="279" mass="31045">MTDNPKRANIILFGESGVGKSSLVNMIAGRDCAKTSDDATGCTFASIPYNVDLPGHRLRIWDTAGLNQGAQARTDFKTAVGNIYTLTRKLEGVNLLVYCIRPSRITDNMVRNYNMFRAFCSGKVDIVLVITAMENSLDEGAWWTKNVAAYERAGIKVLDHACVSTLRLEGKDEDYGAWRTKVQDMITTRYLRAPWVVEKDGWLVLAVTKLIEVTFDGPSNRSRQLYEGLRTIGHSKKNAREAARKYDASCHQGAKRGRSAPLVCRDEPAKLTMSLSRSS</sequence>
<dbReference type="OrthoDB" id="8954335at2759"/>
<dbReference type="PRINTS" id="PR00449">
    <property type="entry name" value="RASTRNSFRMNG"/>
</dbReference>
<dbReference type="GO" id="GO:0005525">
    <property type="term" value="F:GTP binding"/>
    <property type="evidence" value="ECO:0007669"/>
    <property type="project" value="InterPro"/>
</dbReference>
<feature type="domain" description="G" evidence="1">
    <location>
        <begin position="10"/>
        <end position="111"/>
    </location>
</feature>
<dbReference type="SUPFAM" id="SSF52540">
    <property type="entry name" value="P-loop containing nucleoside triphosphate hydrolases"/>
    <property type="match status" value="1"/>
</dbReference>
<reference evidence="2 3" key="1">
    <citation type="journal article" date="2016" name="Mol. Biol. Evol.">
        <title>Comparative Genomics of Early-Diverging Mushroom-Forming Fungi Provides Insights into the Origins of Lignocellulose Decay Capabilities.</title>
        <authorList>
            <person name="Nagy L.G."/>
            <person name="Riley R."/>
            <person name="Tritt A."/>
            <person name="Adam C."/>
            <person name="Daum C."/>
            <person name="Floudas D."/>
            <person name="Sun H."/>
            <person name="Yadav J.S."/>
            <person name="Pangilinan J."/>
            <person name="Larsson K.H."/>
            <person name="Matsuura K."/>
            <person name="Barry K."/>
            <person name="Labutti K."/>
            <person name="Kuo R."/>
            <person name="Ohm R.A."/>
            <person name="Bhattacharya S.S."/>
            <person name="Shirouzu T."/>
            <person name="Yoshinaga Y."/>
            <person name="Martin F.M."/>
            <person name="Grigoriev I.V."/>
            <person name="Hibbett D.S."/>
        </authorList>
    </citation>
    <scope>NUCLEOTIDE SEQUENCE [LARGE SCALE GENOMIC DNA]</scope>
    <source>
        <strain evidence="2 3">CBS 109695</strain>
    </source>
</reference>
<name>A0A166BS34_9AGAM</name>
<dbReference type="CDD" id="cd00882">
    <property type="entry name" value="Ras_like_GTPase"/>
    <property type="match status" value="1"/>
</dbReference>
<dbReference type="Gene3D" id="3.40.50.300">
    <property type="entry name" value="P-loop containing nucleotide triphosphate hydrolases"/>
    <property type="match status" value="1"/>
</dbReference>
<keyword evidence="2" id="KW-0378">Hydrolase</keyword>
<proteinExistence type="predicted"/>
<dbReference type="PROSITE" id="PS00675">
    <property type="entry name" value="SIGMA54_INTERACT_1"/>
    <property type="match status" value="1"/>
</dbReference>
<organism evidence="2 3">
    <name type="scientific">Athelia psychrophila</name>
    <dbReference type="NCBI Taxonomy" id="1759441"/>
    <lineage>
        <taxon>Eukaryota</taxon>
        <taxon>Fungi</taxon>
        <taxon>Dikarya</taxon>
        <taxon>Basidiomycota</taxon>
        <taxon>Agaricomycotina</taxon>
        <taxon>Agaricomycetes</taxon>
        <taxon>Agaricomycetidae</taxon>
        <taxon>Atheliales</taxon>
        <taxon>Atheliaceae</taxon>
        <taxon>Athelia</taxon>
    </lineage>
</organism>
<dbReference type="InterPro" id="IPR025662">
    <property type="entry name" value="Sigma_54_int_dom_ATP-bd_1"/>
</dbReference>
<keyword evidence="3" id="KW-1185">Reference proteome</keyword>
<accession>A0A166BS34</accession>
<dbReference type="Proteomes" id="UP000076532">
    <property type="component" value="Unassembled WGS sequence"/>
</dbReference>
<dbReference type="GO" id="GO:0016787">
    <property type="term" value="F:hydrolase activity"/>
    <property type="evidence" value="ECO:0007669"/>
    <property type="project" value="UniProtKB-KW"/>
</dbReference>
<dbReference type="InterPro" id="IPR006073">
    <property type="entry name" value="GTP-bd"/>
</dbReference>
<dbReference type="Pfam" id="PF01926">
    <property type="entry name" value="MMR_HSR1"/>
    <property type="match status" value="1"/>
</dbReference>